<sequence length="107" mass="12438">MKRYLAISVLVISLNLFWNCISFKVGYLLPSENQVESIHLCKKIDDSGDLLNALDIQSEFTFKDDRVICFIRLKDIATKIDLRWKWYSPDKKLVRDTGNVIVSQGDR</sequence>
<dbReference type="EMBL" id="BART01039486">
    <property type="protein sequence ID" value="GAH14437.1"/>
    <property type="molecule type" value="Genomic_DNA"/>
</dbReference>
<organism evidence="1">
    <name type="scientific">marine sediment metagenome</name>
    <dbReference type="NCBI Taxonomy" id="412755"/>
    <lineage>
        <taxon>unclassified sequences</taxon>
        <taxon>metagenomes</taxon>
        <taxon>ecological metagenomes</taxon>
    </lineage>
</organism>
<accession>X1D2M7</accession>
<protein>
    <submittedName>
        <fullName evidence="1">Uncharacterized protein</fullName>
    </submittedName>
</protein>
<comment type="caution">
    <text evidence="1">The sequence shown here is derived from an EMBL/GenBank/DDBJ whole genome shotgun (WGS) entry which is preliminary data.</text>
</comment>
<gene>
    <name evidence="1" type="ORF">S01H4_64873</name>
</gene>
<name>X1D2M7_9ZZZZ</name>
<reference evidence="1" key="1">
    <citation type="journal article" date="2014" name="Front. Microbiol.">
        <title>High frequency of phylogenetically diverse reductive dehalogenase-homologous genes in deep subseafloor sedimentary metagenomes.</title>
        <authorList>
            <person name="Kawai M."/>
            <person name="Futagami T."/>
            <person name="Toyoda A."/>
            <person name="Takaki Y."/>
            <person name="Nishi S."/>
            <person name="Hori S."/>
            <person name="Arai W."/>
            <person name="Tsubouchi T."/>
            <person name="Morono Y."/>
            <person name="Uchiyama I."/>
            <person name="Ito T."/>
            <person name="Fujiyama A."/>
            <person name="Inagaki F."/>
            <person name="Takami H."/>
        </authorList>
    </citation>
    <scope>NUCLEOTIDE SEQUENCE</scope>
    <source>
        <strain evidence="1">Expedition CK06-06</strain>
    </source>
</reference>
<proteinExistence type="predicted"/>
<feature type="non-terminal residue" evidence="1">
    <location>
        <position position="107"/>
    </location>
</feature>
<evidence type="ECO:0000313" key="1">
    <source>
        <dbReference type="EMBL" id="GAH14437.1"/>
    </source>
</evidence>
<dbReference type="AlphaFoldDB" id="X1D2M7"/>